<name>A0A183SCF0_SCHSO</name>
<dbReference type="WBParaSite" id="SSLN_0000196601-mRNA-1">
    <property type="protein sequence ID" value="SSLN_0000196601-mRNA-1"/>
    <property type="gene ID" value="SSLN_0000196601"/>
</dbReference>
<protein>
    <submittedName>
        <fullName evidence="1">DUF913 domain-containing protein</fullName>
    </submittedName>
</protein>
<reference evidence="1" key="1">
    <citation type="submission" date="2016-06" db="UniProtKB">
        <authorList>
            <consortium name="WormBaseParasite"/>
        </authorList>
    </citation>
    <scope>IDENTIFICATION</scope>
</reference>
<accession>A0A183SCF0</accession>
<organism evidence="1">
    <name type="scientific">Schistocephalus solidus</name>
    <name type="common">Tapeworm</name>
    <dbReference type="NCBI Taxonomy" id="70667"/>
    <lineage>
        <taxon>Eukaryota</taxon>
        <taxon>Metazoa</taxon>
        <taxon>Spiralia</taxon>
        <taxon>Lophotrochozoa</taxon>
        <taxon>Platyhelminthes</taxon>
        <taxon>Cestoda</taxon>
        <taxon>Eucestoda</taxon>
        <taxon>Diphyllobothriidea</taxon>
        <taxon>Diphyllobothriidae</taxon>
        <taxon>Schistocephalus</taxon>
    </lineage>
</organism>
<dbReference type="AlphaFoldDB" id="A0A183SCF0"/>
<evidence type="ECO:0000313" key="1">
    <source>
        <dbReference type="WBParaSite" id="SSLN_0000196601-mRNA-1"/>
    </source>
</evidence>
<sequence length="44" mass="4874">LAVTLQLVEMDDGLIVEILRNLSLAPHLLEECCEFCHQPGPPCL</sequence>
<proteinExistence type="predicted"/>